<feature type="domain" description="TATA-binding protein interacting (TIP20)" evidence="5">
    <location>
        <begin position="1686"/>
        <end position="1860"/>
    </location>
</feature>
<dbReference type="OrthoDB" id="6260732at2759"/>
<name>A0A167CVS9_METRR</name>
<dbReference type="Proteomes" id="UP000243498">
    <property type="component" value="Unassembled WGS sequence"/>
</dbReference>
<sequence>MPPKAKVVPKASNPEPKVPESTPETLSDRTSQRFHQTNPIEKRLEEVGFSGLSTVERKAYIYTRLIQPVADHKIPLSNKVEREYWKQVTKDGLPIRRLRQGYCWGRDRTGHDIGAYQLENFAQRSVKQAQLIALDIHHRQFDSKRRNAMASGIDVSNEEAKEETIRRKDMAILKKDLYGEITGSLSDNPDWDDVLPIPHSEPDDALSKIAYPDDYAEAVSYLRAVMAAEECSSRCLRLTEHVITMNPAHYTVWLYRFKIVQTLNLPVLEEIEWLNQVALANLKNYQIWHHRQLLLDHYLPSIAEDDEAIKSLRRTEILFINSMLEEDTKNYHVWSFRQYLVTKLGMWNLTELAATQSLIEDDVRNNSAWAHRFFLVFSDPSVATPDLPATAQDPKVPGSIIDREIDFAKEKIALAPQNQSSWNYFRGVLAKGGRDLSDALEFSEQFISNLGGDNEDVKSSHALDLLADGYRQVGDISKAKLCLQRLWEKWDPGEFNPRKVVSLSLFGAQQLIGRAPAWSSSFVQAASMAATSNFNPTPQSVTSLVSKLSDADPDFRFMSLNDLLHLLTIAKSDFLQHDYNTAARAVDSIIKTLDDQNGEVQNMAIKCVGPLVGKVPMAIIAPMIDKLSSMVLKNSVDNAVTSLALRSVILALPRPIPGIPTTSDIQQSYDAIRRVLIPRLIGPSAATPSRQTNISLPAVPAGMLQGDDANPETVDVLIEVVRCFGPLLQYVEVEAMQHVVIQLLESNRQSSVVKKRAVVAISMLAVYLADEHLRAVIQKLASRLSHPDTGAVTRRLYISIVGSMARSIPVRFGPHIASTAPLMLKALSEEELQGHLGKLGDGEDLGLEFNEVREAALVSVEAFLASCPQEMRPFTDDIIAATLRYLKYDPNYVVDEEDDDIDMDEDEDQDDEDDEFDADDGFEDDDDDASWKVRRCAAKTIYTLISTRGSGDLLENGVLYNQAAPSLIKRIDEREENVRLEIISALALLIRKTGEGLHVANFSLDDLDSPMTAPAPLNRKRRRQSSAGTATTVSQFMAGSGLTSPVLEKVPATGPRADLARLTAGIVKASVKQLKSKNLPTKQSIINLLDDMVLVQRGGLASYFPDLLGPILDAANSNSHGATASSVTSAGGSPSATLGTLRIATLRLISDISKTHSSSVLQPYLTKLIAGVTTAVHDRFYKISSEAIRSAEELVKTITPPRSRNSGSKFRSELGLLYEVLMDRSSAIDADAEVRQRAIHALGVLVSRTSGDGSTLLSADRRIKALDVLRERLRNETTRLAAVRAVDIVSAFASSSDELGAGWIQDVAIELSAQLRKANRSLRGSSVNALKHLVLSNAAKDQLEEQTVGGIVSALMPAVANSDTHLLGPALAILTSLTPSYANITVSPDVVAALCQLLKSHFAGIVLDQLLELVARIGESGASQTLMQGLLQDVSISGDPSVVGKVIGTLLVTGDSSAGVSIDSFVSELDNSSRSGDEARVSLALAVLGETGMRLASTSPLEPDLFLRQFHSEPDKISLAAAIALGRAGSGNAPKFLPVVLEKMQAGGNTQYLLIQSIKEILQSMVTQSADIREFAVPIWDQLLQASETADNRVICAECVGRLVTLDPIAFLPKLQALLKDTSSGIRGMAVQAVRYTLPESEEAFDTMLKQNLISMLLVMLQDSDTEIRRLAMSTLNSAAHNKPDLILPHLGELMPFVLSESIIKPELVKEVMLGPFRHTVDDGLEVRKSAYETLYALMETAFTRINNIDFYDRVVAGLKDDNDIRQLCNLMVSKLIVIDPDETARRLDSIAEAYRGVLSVKLKDNAVKQDVEKQEEANKSVLRVTLLLGDKMKAMTGNAGAVTSNAGAAGIWTLYWEWVNKEFEKQLRGLREETKELQTRMM</sequence>
<dbReference type="GO" id="GO:0008318">
    <property type="term" value="F:protein prenyltransferase activity"/>
    <property type="evidence" value="ECO:0007669"/>
    <property type="project" value="InterPro"/>
</dbReference>
<gene>
    <name evidence="6" type="ORF">NOR_05140</name>
</gene>
<evidence type="ECO:0000256" key="3">
    <source>
        <dbReference type="ARBA" id="ARBA00022786"/>
    </source>
</evidence>
<evidence type="ECO:0000313" key="7">
    <source>
        <dbReference type="Proteomes" id="UP000243498"/>
    </source>
</evidence>
<dbReference type="InterPro" id="IPR013932">
    <property type="entry name" value="TATA-bd_TIP120"/>
</dbReference>
<dbReference type="Pfam" id="PF08623">
    <property type="entry name" value="TIP120"/>
    <property type="match status" value="1"/>
</dbReference>
<dbReference type="Gene3D" id="1.25.40.120">
    <property type="entry name" value="Protein prenylyltransferase"/>
    <property type="match status" value="1"/>
</dbReference>
<evidence type="ECO:0000313" key="6">
    <source>
        <dbReference type="EMBL" id="OAA41632.1"/>
    </source>
</evidence>
<dbReference type="OMA" id="AYIPHFQ"/>
<keyword evidence="2" id="KW-0677">Repeat</keyword>
<keyword evidence="3" id="KW-0833">Ubl conjugation pathway</keyword>
<dbReference type="Pfam" id="PF01239">
    <property type="entry name" value="PPTA"/>
    <property type="match status" value="5"/>
</dbReference>
<dbReference type="PROSITE" id="PS51147">
    <property type="entry name" value="PFTA"/>
    <property type="match status" value="5"/>
</dbReference>
<dbReference type="Gene3D" id="1.25.10.10">
    <property type="entry name" value="Leucine-rich Repeat Variant"/>
    <property type="match status" value="1"/>
</dbReference>
<comment type="similarity">
    <text evidence="1">Belongs to the CAND family.</text>
</comment>
<dbReference type="InterPro" id="IPR039852">
    <property type="entry name" value="CAND1/CAND2"/>
</dbReference>
<feature type="region of interest" description="Disordered" evidence="4">
    <location>
        <begin position="1011"/>
        <end position="1030"/>
    </location>
</feature>
<dbReference type="STRING" id="1081105.A0A167CVS9"/>
<evidence type="ECO:0000256" key="4">
    <source>
        <dbReference type="SAM" id="MobiDB-lite"/>
    </source>
</evidence>
<dbReference type="EMBL" id="AZHC01000015">
    <property type="protein sequence ID" value="OAA41632.1"/>
    <property type="molecule type" value="Genomic_DNA"/>
</dbReference>
<comment type="caution">
    <text evidence="6">The sequence shown here is derived from an EMBL/GenBank/DDBJ whole genome shotgun (WGS) entry which is preliminary data.</text>
</comment>
<reference evidence="6 7" key="1">
    <citation type="journal article" date="2016" name="Genome Biol. Evol.">
        <title>Divergent and convergent evolution of fungal pathogenicity.</title>
        <authorList>
            <person name="Shang Y."/>
            <person name="Xiao G."/>
            <person name="Zheng P."/>
            <person name="Cen K."/>
            <person name="Zhan S."/>
            <person name="Wang C."/>
        </authorList>
    </citation>
    <scope>NUCLEOTIDE SEQUENCE [LARGE SCALE GENOMIC DNA]</scope>
    <source>
        <strain evidence="6 7">RCEF 4871</strain>
    </source>
</reference>
<dbReference type="InterPro" id="IPR016024">
    <property type="entry name" value="ARM-type_fold"/>
</dbReference>
<accession>A0A167CVS9</accession>
<dbReference type="PANTHER" id="PTHR12696">
    <property type="entry name" value="TIP120"/>
    <property type="match status" value="1"/>
</dbReference>
<dbReference type="Pfam" id="PF25782">
    <property type="entry name" value="TPR_CAND1"/>
    <property type="match status" value="1"/>
</dbReference>
<organism evidence="6 7">
    <name type="scientific">Metarhizium rileyi (strain RCEF 4871)</name>
    <name type="common">Nomuraea rileyi</name>
    <dbReference type="NCBI Taxonomy" id="1649241"/>
    <lineage>
        <taxon>Eukaryota</taxon>
        <taxon>Fungi</taxon>
        <taxon>Dikarya</taxon>
        <taxon>Ascomycota</taxon>
        <taxon>Pezizomycotina</taxon>
        <taxon>Sordariomycetes</taxon>
        <taxon>Hypocreomycetidae</taxon>
        <taxon>Hypocreales</taxon>
        <taxon>Clavicipitaceae</taxon>
        <taxon>Metarhizium</taxon>
    </lineage>
</organism>
<proteinExistence type="inferred from homology"/>
<feature type="region of interest" description="Disordered" evidence="4">
    <location>
        <begin position="1"/>
        <end position="37"/>
    </location>
</feature>
<dbReference type="SUPFAM" id="SSF48371">
    <property type="entry name" value="ARM repeat"/>
    <property type="match status" value="1"/>
</dbReference>
<dbReference type="InterPro" id="IPR011989">
    <property type="entry name" value="ARM-like"/>
</dbReference>
<keyword evidence="7" id="KW-1185">Reference proteome</keyword>
<feature type="region of interest" description="Disordered" evidence="4">
    <location>
        <begin position="896"/>
        <end position="927"/>
    </location>
</feature>
<dbReference type="GO" id="GO:0010265">
    <property type="term" value="P:SCF complex assembly"/>
    <property type="evidence" value="ECO:0007669"/>
    <property type="project" value="InterPro"/>
</dbReference>
<dbReference type="SUPFAM" id="SSF48439">
    <property type="entry name" value="Protein prenylyltransferase"/>
    <property type="match status" value="1"/>
</dbReference>
<evidence type="ECO:0000256" key="1">
    <source>
        <dbReference type="ARBA" id="ARBA00007657"/>
    </source>
</evidence>
<evidence type="ECO:0000256" key="2">
    <source>
        <dbReference type="ARBA" id="ARBA00022737"/>
    </source>
</evidence>
<protein>
    <submittedName>
        <fullName evidence="6">Cullin binding protein CanA</fullName>
    </submittedName>
</protein>
<dbReference type="InterPro" id="IPR002088">
    <property type="entry name" value="Prenyl_trans_a"/>
</dbReference>
<evidence type="ECO:0000259" key="5">
    <source>
        <dbReference type="Pfam" id="PF08623"/>
    </source>
</evidence>